<feature type="compositionally biased region" description="Low complexity" evidence="6">
    <location>
        <begin position="274"/>
        <end position="285"/>
    </location>
</feature>
<proteinExistence type="inferred from homology"/>
<keyword evidence="5 7" id="KW-0472">Membrane</keyword>
<dbReference type="PANTHER" id="PTHR10926:SF0">
    <property type="entry name" value="CDC50, ISOFORM A"/>
    <property type="match status" value="1"/>
</dbReference>
<evidence type="ECO:0000256" key="3">
    <source>
        <dbReference type="ARBA" id="ARBA00022692"/>
    </source>
</evidence>
<dbReference type="GO" id="GO:0005794">
    <property type="term" value="C:Golgi apparatus"/>
    <property type="evidence" value="ECO:0007669"/>
    <property type="project" value="TreeGrafter"/>
</dbReference>
<dbReference type="Pfam" id="PF03381">
    <property type="entry name" value="CDC50"/>
    <property type="match status" value="1"/>
</dbReference>
<dbReference type="GO" id="GO:0005886">
    <property type="term" value="C:plasma membrane"/>
    <property type="evidence" value="ECO:0007669"/>
    <property type="project" value="TreeGrafter"/>
</dbReference>
<comment type="caution">
    <text evidence="8">The sequence shown here is derived from an EMBL/GenBank/DDBJ whole genome shotgun (WGS) entry which is preliminary data.</text>
</comment>
<gene>
    <name evidence="8" type="ORF">EZS28_007724</name>
</gene>
<protein>
    <submittedName>
        <fullName evidence="8">Putative cell cycle control protein</fullName>
    </submittedName>
</protein>
<dbReference type="EMBL" id="SNRW01001350">
    <property type="protein sequence ID" value="KAA6396746.1"/>
    <property type="molecule type" value="Genomic_DNA"/>
</dbReference>
<feature type="transmembrane region" description="Helical" evidence="7">
    <location>
        <begin position="27"/>
        <end position="47"/>
    </location>
</feature>
<evidence type="ECO:0000256" key="2">
    <source>
        <dbReference type="ARBA" id="ARBA00009457"/>
    </source>
</evidence>
<evidence type="ECO:0000256" key="6">
    <source>
        <dbReference type="SAM" id="MobiDB-lite"/>
    </source>
</evidence>
<reference evidence="8 9" key="1">
    <citation type="submission" date="2019-03" db="EMBL/GenBank/DDBJ databases">
        <title>Single cell metagenomics reveals metabolic interactions within the superorganism composed of flagellate Streblomastix strix and complex community of Bacteroidetes bacteria on its surface.</title>
        <authorList>
            <person name="Treitli S.C."/>
            <person name="Kolisko M."/>
            <person name="Husnik F."/>
            <person name="Keeling P."/>
            <person name="Hampl V."/>
        </authorList>
    </citation>
    <scope>NUCLEOTIDE SEQUENCE [LARGE SCALE GENOMIC DNA]</scope>
    <source>
        <strain evidence="8">ST1C</strain>
    </source>
</reference>
<dbReference type="Proteomes" id="UP000324800">
    <property type="component" value="Unassembled WGS sequence"/>
</dbReference>
<keyword evidence="3 7" id="KW-0812">Transmembrane</keyword>
<feature type="compositionally biased region" description="Polar residues" evidence="6">
    <location>
        <begin position="256"/>
        <end position="273"/>
    </location>
</feature>
<name>A0A5J4WQB7_9EUKA</name>
<sequence length="403" mass="46092">MNKPSNGRFQQQRMPGWFPIMTPLKVISYYFIIGIAFLIVGIITYLLTNKVYHKMIQYNETDSQLKITINQDLTAPIYVHYRLQSYFQNHANFIKFSEDQIKNTTFNDTFKLFDSQGVEIPLDEENITSSADEKRKDFINYTKKEKVWARIATLPTFNKLYAIIHQDLKQGEYSIHIVNQFKLPAQSNKYVNIEKTNGLGGHNIFIPLFYIITGGILIILAIAFTILQKFWGRKMGQYHPYFGSDLADTSLMSEFGSQNKSQTGNKINPTENEQQQQQIGNQQTLSQETTANVIVNTTIFDNIEKQNRSSTTFDDIVIIPTHLLTTEDCAHYFADQIGIRSLKLQSNSNTADSSLITPKSSSNSEQKQKKKRDDDIEIVGTDNIGQNQGTQQNGNMTREGSWT</sequence>
<accession>A0A5J4WQB7</accession>
<evidence type="ECO:0000313" key="8">
    <source>
        <dbReference type="EMBL" id="KAA6396746.1"/>
    </source>
</evidence>
<evidence type="ECO:0000256" key="4">
    <source>
        <dbReference type="ARBA" id="ARBA00022989"/>
    </source>
</evidence>
<evidence type="ECO:0000256" key="7">
    <source>
        <dbReference type="SAM" id="Phobius"/>
    </source>
</evidence>
<feature type="transmembrane region" description="Helical" evidence="7">
    <location>
        <begin position="204"/>
        <end position="227"/>
    </location>
</feature>
<feature type="region of interest" description="Disordered" evidence="6">
    <location>
        <begin position="256"/>
        <end position="285"/>
    </location>
</feature>
<dbReference type="PANTHER" id="PTHR10926">
    <property type="entry name" value="CELL CYCLE CONTROL PROTEIN 50"/>
    <property type="match status" value="1"/>
</dbReference>
<feature type="compositionally biased region" description="Low complexity" evidence="6">
    <location>
        <begin position="380"/>
        <end position="395"/>
    </location>
</feature>
<dbReference type="GO" id="GO:0005783">
    <property type="term" value="C:endoplasmic reticulum"/>
    <property type="evidence" value="ECO:0007669"/>
    <property type="project" value="TreeGrafter"/>
</dbReference>
<comment type="subcellular location">
    <subcellularLocation>
        <location evidence="1">Membrane</location>
        <topology evidence="1">Multi-pass membrane protein</topology>
    </subcellularLocation>
</comment>
<evidence type="ECO:0000256" key="5">
    <source>
        <dbReference type="ARBA" id="ARBA00023136"/>
    </source>
</evidence>
<comment type="similarity">
    <text evidence="2">Belongs to the CDC50/LEM3 family.</text>
</comment>
<dbReference type="OrthoDB" id="340608at2759"/>
<dbReference type="InterPro" id="IPR005045">
    <property type="entry name" value="CDC50/LEM3_fam"/>
</dbReference>
<dbReference type="AlphaFoldDB" id="A0A5J4WQB7"/>
<evidence type="ECO:0000313" key="9">
    <source>
        <dbReference type="Proteomes" id="UP000324800"/>
    </source>
</evidence>
<feature type="region of interest" description="Disordered" evidence="6">
    <location>
        <begin position="350"/>
        <end position="403"/>
    </location>
</feature>
<organism evidence="8 9">
    <name type="scientific">Streblomastix strix</name>
    <dbReference type="NCBI Taxonomy" id="222440"/>
    <lineage>
        <taxon>Eukaryota</taxon>
        <taxon>Metamonada</taxon>
        <taxon>Preaxostyla</taxon>
        <taxon>Oxymonadida</taxon>
        <taxon>Streblomastigidae</taxon>
        <taxon>Streblomastix</taxon>
    </lineage>
</organism>
<evidence type="ECO:0000256" key="1">
    <source>
        <dbReference type="ARBA" id="ARBA00004141"/>
    </source>
</evidence>
<keyword evidence="4 7" id="KW-1133">Transmembrane helix</keyword>